<dbReference type="AlphaFoldDB" id="A0A2D2LXV1"/>
<dbReference type="InterPro" id="IPR000525">
    <property type="entry name" value="Initiator_Rep_WH1"/>
</dbReference>
<dbReference type="GO" id="GO:0006270">
    <property type="term" value="P:DNA replication initiation"/>
    <property type="evidence" value="ECO:0007669"/>
    <property type="project" value="InterPro"/>
</dbReference>
<dbReference type="Pfam" id="PF21205">
    <property type="entry name" value="Rep3_C"/>
    <property type="match status" value="1"/>
</dbReference>
<dbReference type="GO" id="GO:0003887">
    <property type="term" value="F:DNA-directed DNA polymerase activity"/>
    <property type="evidence" value="ECO:0007669"/>
    <property type="project" value="InterPro"/>
</dbReference>
<sequence length="337" mass="38733">MSKDLIVKSNVVITASYHLTANEQRLILSAISQIPKGIIVQDEDVYTIEISDFIELGVHPKTAYREMREAAERLYERSIVLKVGDNVIKTRWVQDMGVGTGEGLINLAKSLGIKPAKMPSNQHFVVLRFSKSILPYLSNLSANFTQYLKEDIAGLGSSYSIRFYELIMQFKDTGFRRITIESLREWLDLRDKYPATKDLKVRVIETAVNEINEKTKLNVTYQLIKTGKKFTHLELRFKIKPQPNKNFQLGAKTIDMFEQATQELQSTPSWKTKGLSDAQINKIAKFKKEFLDANNNLLASNDSRSYDEVFNSWRVLLRDPNSVGKFKLIKEILERSW</sequence>
<dbReference type="Pfam" id="PF01051">
    <property type="entry name" value="Rep3_N"/>
    <property type="match status" value="1"/>
</dbReference>
<evidence type="ECO:0000313" key="4">
    <source>
        <dbReference type="Proteomes" id="UP000229340"/>
    </source>
</evidence>
<dbReference type="Gene3D" id="1.10.10.10">
    <property type="entry name" value="Winged helix-like DNA-binding domain superfamily/Winged helix DNA-binding domain"/>
    <property type="match status" value="2"/>
</dbReference>
<dbReference type="Proteomes" id="UP000229340">
    <property type="component" value="Plasmid pNP7-2"/>
</dbReference>
<evidence type="ECO:0000256" key="1">
    <source>
        <dbReference type="ARBA" id="ARBA00038283"/>
    </source>
</evidence>
<name>A0A2D2LXV1_FAUOS</name>
<feature type="domain" description="Initiator Rep protein WH1" evidence="2">
    <location>
        <begin position="6"/>
        <end position="168"/>
    </location>
</feature>
<accession>A0A2D2LXV1</accession>
<evidence type="ECO:0000313" key="3">
    <source>
        <dbReference type="EMBL" id="ATR79865.1"/>
    </source>
</evidence>
<keyword evidence="3" id="KW-0614">Plasmid</keyword>
<dbReference type="SUPFAM" id="SSF46785">
    <property type="entry name" value="Winged helix' DNA-binding domain"/>
    <property type="match status" value="2"/>
</dbReference>
<dbReference type="EMBL" id="CP024445">
    <property type="protein sequence ID" value="ATR79865.1"/>
    <property type="molecule type" value="Genomic_DNA"/>
</dbReference>
<organism evidence="3 4">
    <name type="scientific">Faucicola osloensis</name>
    <name type="common">Moraxella osloensis</name>
    <dbReference type="NCBI Taxonomy" id="34062"/>
    <lineage>
        <taxon>Bacteria</taxon>
        <taxon>Pseudomonadati</taxon>
        <taxon>Pseudomonadota</taxon>
        <taxon>Gammaproteobacteria</taxon>
        <taxon>Moraxellales</taxon>
        <taxon>Moraxellaceae</taxon>
        <taxon>Faucicola</taxon>
    </lineage>
</organism>
<dbReference type="InterPro" id="IPR036390">
    <property type="entry name" value="WH_DNA-bd_sf"/>
</dbReference>
<dbReference type="RefSeq" id="WP_100271197.1">
    <property type="nucleotide sequence ID" value="NZ_CP024445.1"/>
</dbReference>
<evidence type="ECO:0000259" key="2">
    <source>
        <dbReference type="Pfam" id="PF01051"/>
    </source>
</evidence>
<dbReference type="InterPro" id="IPR036388">
    <property type="entry name" value="WH-like_DNA-bd_sf"/>
</dbReference>
<proteinExistence type="inferred from homology"/>
<geneLocation type="plasmid" evidence="4">
    <name>pnp7-2</name>
</geneLocation>
<gene>
    <name evidence="3" type="ORF">NP7_10925</name>
</gene>
<comment type="similarity">
    <text evidence="1">Belongs to the initiator RepB protein family.</text>
</comment>
<reference evidence="4" key="1">
    <citation type="submission" date="2017-10" db="EMBL/GenBank/DDBJ databases">
        <title>Complete genome sequence of Moraxella osloensis NP7 isolated from human skin.</title>
        <authorList>
            <person name="Lee K."/>
            <person name="Lim J.Y."/>
            <person name="Hwang I."/>
        </authorList>
    </citation>
    <scope>NUCLEOTIDE SEQUENCE [LARGE SCALE GENOMIC DNA]</scope>
    <source>
        <strain evidence="4">NP7</strain>
        <plasmid evidence="4">pnp7-2</plasmid>
    </source>
</reference>
<protein>
    <submittedName>
        <fullName evidence="3">RepB family plasmid replication initiator protein</fullName>
    </submittedName>
</protein>